<keyword evidence="4" id="KW-0326">Glycosidase</keyword>
<dbReference type="InterPro" id="IPR037094">
    <property type="entry name" value="Glyco_hydro_38_cen_sf"/>
</dbReference>
<evidence type="ECO:0000313" key="6">
    <source>
        <dbReference type="EMBL" id="MCF4121302.1"/>
    </source>
</evidence>
<dbReference type="Pfam" id="PF07748">
    <property type="entry name" value="Glyco_hydro_38C"/>
    <property type="match status" value="1"/>
</dbReference>
<keyword evidence="3" id="KW-0378">Hydrolase</keyword>
<dbReference type="SUPFAM" id="SSF88713">
    <property type="entry name" value="Glycoside hydrolase/deacetylase"/>
    <property type="match status" value="1"/>
</dbReference>
<dbReference type="GO" id="GO:0004559">
    <property type="term" value="F:alpha-mannosidase activity"/>
    <property type="evidence" value="ECO:0007669"/>
    <property type="project" value="InterPro"/>
</dbReference>
<dbReference type="Gene3D" id="2.70.98.30">
    <property type="entry name" value="Golgi alpha-mannosidase II, domain 4"/>
    <property type="match status" value="1"/>
</dbReference>
<dbReference type="FunFam" id="3.20.110.10:FF:000002">
    <property type="entry name" value="alpha-mannosidase 2C1 isoform X1"/>
    <property type="match status" value="1"/>
</dbReference>
<dbReference type="SMART" id="SM00872">
    <property type="entry name" value="Alpha-mann_mid"/>
    <property type="match status" value="1"/>
</dbReference>
<dbReference type="GO" id="GO:0006013">
    <property type="term" value="P:mannose metabolic process"/>
    <property type="evidence" value="ECO:0007669"/>
    <property type="project" value="InterPro"/>
</dbReference>
<evidence type="ECO:0000313" key="7">
    <source>
        <dbReference type="Proteomes" id="UP001165405"/>
    </source>
</evidence>
<dbReference type="GO" id="GO:0046872">
    <property type="term" value="F:metal ion binding"/>
    <property type="evidence" value="ECO:0007669"/>
    <property type="project" value="UniProtKB-KW"/>
</dbReference>
<dbReference type="Pfam" id="PF17677">
    <property type="entry name" value="Glyco_hydro38C2"/>
    <property type="match status" value="1"/>
</dbReference>
<dbReference type="RefSeq" id="WP_236089102.1">
    <property type="nucleotide sequence ID" value="NZ_JAKGSG010000029.1"/>
</dbReference>
<dbReference type="Pfam" id="PF09261">
    <property type="entry name" value="Alpha-mann_mid"/>
    <property type="match status" value="1"/>
</dbReference>
<gene>
    <name evidence="6" type="ORF">L1785_09935</name>
</gene>
<dbReference type="PANTHER" id="PTHR46017">
    <property type="entry name" value="ALPHA-MANNOSIDASE 2C1"/>
    <property type="match status" value="1"/>
</dbReference>
<evidence type="ECO:0000256" key="2">
    <source>
        <dbReference type="ARBA" id="ARBA00022723"/>
    </source>
</evidence>
<dbReference type="InterPro" id="IPR011330">
    <property type="entry name" value="Glyco_hydro/deAcase_b/a-brl"/>
</dbReference>
<dbReference type="Pfam" id="PF01074">
    <property type="entry name" value="Glyco_hydro_38N"/>
    <property type="match status" value="1"/>
</dbReference>
<evidence type="ECO:0000256" key="1">
    <source>
        <dbReference type="ARBA" id="ARBA00009792"/>
    </source>
</evidence>
<evidence type="ECO:0000259" key="5">
    <source>
        <dbReference type="SMART" id="SM00872"/>
    </source>
</evidence>
<protein>
    <submittedName>
        <fullName evidence="6">Alpha-mannosidase</fullName>
    </submittedName>
</protein>
<dbReference type="Gene3D" id="1.20.1270.50">
    <property type="entry name" value="Glycoside hydrolase family 38, central domain"/>
    <property type="match status" value="1"/>
</dbReference>
<reference evidence="6" key="1">
    <citation type="submission" date="2022-01" db="EMBL/GenBank/DDBJ databases">
        <title>Antribacter sp. nov., isolated from Guizhou of China.</title>
        <authorList>
            <person name="Chengliang C."/>
            <person name="Ya Z."/>
        </authorList>
    </citation>
    <scope>NUCLEOTIDE SEQUENCE</scope>
    <source>
        <strain evidence="6">KLBMP 9083</strain>
    </source>
</reference>
<dbReference type="GO" id="GO:0030246">
    <property type="term" value="F:carbohydrate binding"/>
    <property type="evidence" value="ECO:0007669"/>
    <property type="project" value="InterPro"/>
</dbReference>
<keyword evidence="2" id="KW-0479">Metal-binding</keyword>
<organism evidence="6 7">
    <name type="scientific">Antribacter soli</name>
    <dbReference type="NCBI Taxonomy" id="2910976"/>
    <lineage>
        <taxon>Bacteria</taxon>
        <taxon>Bacillati</taxon>
        <taxon>Actinomycetota</taxon>
        <taxon>Actinomycetes</taxon>
        <taxon>Micrococcales</taxon>
        <taxon>Promicromonosporaceae</taxon>
        <taxon>Antribacter</taxon>
    </lineage>
</organism>
<dbReference type="InterPro" id="IPR011682">
    <property type="entry name" value="Glyco_hydro_38_C"/>
</dbReference>
<name>A0AA41QFN2_9MICO</name>
<proteinExistence type="inferred from homology"/>
<keyword evidence="7" id="KW-1185">Reference proteome</keyword>
<dbReference type="GO" id="GO:0009313">
    <property type="term" value="P:oligosaccharide catabolic process"/>
    <property type="evidence" value="ECO:0007669"/>
    <property type="project" value="TreeGrafter"/>
</dbReference>
<dbReference type="InterPro" id="IPR000602">
    <property type="entry name" value="Glyco_hydro_38_N"/>
</dbReference>
<dbReference type="InterPro" id="IPR015341">
    <property type="entry name" value="Glyco_hydro_38_cen"/>
</dbReference>
<dbReference type="InterPro" id="IPR041147">
    <property type="entry name" value="GH38_C"/>
</dbReference>
<dbReference type="SUPFAM" id="SSF88688">
    <property type="entry name" value="Families 57/38 glycoside transferase middle domain"/>
    <property type="match status" value="1"/>
</dbReference>
<dbReference type="FunFam" id="1.20.1270.50:FF:000004">
    <property type="entry name" value="alpha-mannosidase 2C1 isoform X1"/>
    <property type="match status" value="1"/>
</dbReference>
<dbReference type="InterPro" id="IPR027291">
    <property type="entry name" value="Glyco_hydro_38_N_sf"/>
</dbReference>
<dbReference type="InterPro" id="IPR028995">
    <property type="entry name" value="Glyco_hydro_57/38_cen_sf"/>
</dbReference>
<dbReference type="SUPFAM" id="SSF74650">
    <property type="entry name" value="Galactose mutarotase-like"/>
    <property type="match status" value="1"/>
</dbReference>
<dbReference type="CDD" id="cd10789">
    <property type="entry name" value="GH38N_AMII_ER_cytosolic"/>
    <property type="match status" value="1"/>
</dbReference>
<feature type="domain" description="Glycoside hydrolase family 38 central" evidence="5">
    <location>
        <begin position="572"/>
        <end position="650"/>
    </location>
</feature>
<sequence>MSPDPDDVTLGRVRRFVDERLTPALDAAAAPLCVELWQAPGSWTPGEPPPFTHVSALSPREFVAAPPGTPWGPPWSTAWLRLRGEVPLEWADADAAGPGASSARASASSPTRDWVDVVVDLGFTRDTPGFQAEGTARTSAGRVIKGIQPFNHHVPLAALLADDPAAAADWRAGRAPFPVDLWVEAAANPVLDPDFTFAPTPLGSPATLPADALYRVGAVELRRRDAEVWALWHDLRVLRGQLECLGATDLRRRRILRALSRLLDVMAIESPDAVRSSARQGRAAVAAVLGEEAGTAAHRVIAVGHAHIDSAWLWPYRESRRKVVRTYANALSLLSEYPEVTFATSSAQHLAWVEEADPDLFGQIRDAVQSGRFVPVGGMWVEADTVLPGGESMARQFVEGITWFAEHLGVTCEEVWLPDSFGYSGALPQIVRHAGPRWFLTQKLSWNDTNRMPHHSFTWEGIDGSRVLVHFPPVDNYNSDLSPRQLAHAERNVASSDATSARLSMAPAGWGDGGGGPTRAHAEAARRLRDLAGSPRVAWGTPAEFFAQTQRLMTDADVGEPTPVWVGEMPLELHRGVSTTQQRTKAGNRHCERLLREAELWCATATVRTGASYPLAELRELWQTVLRHQFHDVLPGSSIAWVYDDVTRDHQRVAARCEDLISRALTALVHPGEGHVLANAGPLPVEGVPALGSGREPEDAPPAPAVTPVRDGATWVLEDAATRLVVDTQGHIVALVDRASGRDAVGLAGPANAVELHRDLPNRWDAWDVDAHHARVVSGVPDADVRAEGPAVVVTRCFGSSRLTQRLTLAGGAVRVETEVDWHEREQLLVLAFPLDLRADDVAAETQFGHVRRPTHKNTSWQTAQFVHATHRWLHVAEGGVGVAVANRTTHGYGISRHVREDGGTTTRLELHLLRGPRYPDPGADVGRHSFAHLLRPGATLGNAVADGYALALPLRRVAGRGDVAPLVRVSGEGVLVESVSLAHDGSGDVVVRLYEAHGRRADARVIVDLPGGRLSRTDLIGRPTTRDGSMACRLVTENDRPGAELTMRPFGLLTLRVARGAKDGAP</sequence>
<dbReference type="AlphaFoldDB" id="A0AA41QFN2"/>
<comment type="similarity">
    <text evidence="1">Belongs to the glycosyl hydrolase 38 family.</text>
</comment>
<evidence type="ECO:0000256" key="3">
    <source>
        <dbReference type="ARBA" id="ARBA00022801"/>
    </source>
</evidence>
<dbReference type="PANTHER" id="PTHR46017:SF1">
    <property type="entry name" value="ALPHA-MANNOSIDASE 2C1"/>
    <property type="match status" value="1"/>
</dbReference>
<dbReference type="InterPro" id="IPR054723">
    <property type="entry name" value="Ams1-like_N"/>
</dbReference>
<accession>A0AA41QFN2</accession>
<dbReference type="Pfam" id="PF22907">
    <property type="entry name" value="Ams1-like_1st"/>
    <property type="match status" value="1"/>
</dbReference>
<dbReference type="Gene3D" id="3.20.110.10">
    <property type="entry name" value="Glycoside hydrolase 38, N terminal domain"/>
    <property type="match status" value="1"/>
</dbReference>
<dbReference type="Proteomes" id="UP001165405">
    <property type="component" value="Unassembled WGS sequence"/>
</dbReference>
<evidence type="ECO:0000256" key="4">
    <source>
        <dbReference type="ARBA" id="ARBA00023295"/>
    </source>
</evidence>
<dbReference type="EMBL" id="JAKGSG010000029">
    <property type="protein sequence ID" value="MCF4121302.1"/>
    <property type="molecule type" value="Genomic_DNA"/>
</dbReference>
<dbReference type="InterPro" id="IPR011013">
    <property type="entry name" value="Gal_mutarotase_sf_dom"/>
</dbReference>
<comment type="caution">
    <text evidence="6">The sequence shown here is derived from an EMBL/GenBank/DDBJ whole genome shotgun (WGS) entry which is preliminary data.</text>
</comment>